<organism evidence="5 6">
    <name type="scientific">Mucilaginibacter terrae</name>
    <dbReference type="NCBI Taxonomy" id="1955052"/>
    <lineage>
        <taxon>Bacteria</taxon>
        <taxon>Pseudomonadati</taxon>
        <taxon>Bacteroidota</taxon>
        <taxon>Sphingobacteriia</taxon>
        <taxon>Sphingobacteriales</taxon>
        <taxon>Sphingobacteriaceae</taxon>
        <taxon>Mucilaginibacter</taxon>
    </lineage>
</organism>
<evidence type="ECO:0000259" key="3">
    <source>
        <dbReference type="Pfam" id="PF00534"/>
    </source>
</evidence>
<dbReference type="InterPro" id="IPR028098">
    <property type="entry name" value="Glyco_trans_4-like_N"/>
</dbReference>
<evidence type="ECO:0000256" key="2">
    <source>
        <dbReference type="SAM" id="Phobius"/>
    </source>
</evidence>
<dbReference type="Gene3D" id="3.40.50.2000">
    <property type="entry name" value="Glycogen Phosphorylase B"/>
    <property type="match status" value="2"/>
</dbReference>
<evidence type="ECO:0000313" key="5">
    <source>
        <dbReference type="EMBL" id="MDT3401764.1"/>
    </source>
</evidence>
<dbReference type="CDD" id="cd03809">
    <property type="entry name" value="GT4_MtfB-like"/>
    <property type="match status" value="1"/>
</dbReference>
<name>A0ABU3GPR5_9SPHI</name>
<gene>
    <name evidence="5" type="ORF">QE417_000836</name>
</gene>
<keyword evidence="1" id="KW-0808">Transferase</keyword>
<evidence type="ECO:0000313" key="6">
    <source>
        <dbReference type="Proteomes" id="UP001258315"/>
    </source>
</evidence>
<evidence type="ECO:0000259" key="4">
    <source>
        <dbReference type="Pfam" id="PF13439"/>
    </source>
</evidence>
<dbReference type="RefSeq" id="WP_311947701.1">
    <property type="nucleotide sequence ID" value="NZ_JAVLVU010000001.1"/>
</dbReference>
<dbReference type="InterPro" id="IPR001296">
    <property type="entry name" value="Glyco_trans_1"/>
</dbReference>
<dbReference type="EMBL" id="JAVLVU010000001">
    <property type="protein sequence ID" value="MDT3401764.1"/>
    <property type="molecule type" value="Genomic_DNA"/>
</dbReference>
<keyword evidence="6" id="KW-1185">Reference proteome</keyword>
<comment type="caution">
    <text evidence="5">The sequence shown here is derived from an EMBL/GenBank/DDBJ whole genome shotgun (WGS) entry which is preliminary data.</text>
</comment>
<dbReference type="Pfam" id="PF00534">
    <property type="entry name" value="Glycos_transf_1"/>
    <property type="match status" value="1"/>
</dbReference>
<dbReference type="Proteomes" id="UP001258315">
    <property type="component" value="Unassembled WGS sequence"/>
</dbReference>
<feature type="domain" description="Glycosyltransferase subfamily 4-like N-terminal" evidence="4">
    <location>
        <begin position="35"/>
        <end position="179"/>
    </location>
</feature>
<keyword evidence="2" id="KW-1133">Transmembrane helix</keyword>
<feature type="domain" description="Glycosyl transferase family 1" evidence="3">
    <location>
        <begin position="199"/>
        <end position="354"/>
    </location>
</feature>
<dbReference type="SUPFAM" id="SSF53756">
    <property type="entry name" value="UDP-Glycosyltransferase/glycogen phosphorylase"/>
    <property type="match status" value="1"/>
</dbReference>
<dbReference type="Pfam" id="PF13439">
    <property type="entry name" value="Glyco_transf_4"/>
    <property type="match status" value="1"/>
</dbReference>
<accession>A0ABU3GPR5</accession>
<proteinExistence type="predicted"/>
<dbReference type="PANTHER" id="PTHR46401">
    <property type="entry name" value="GLYCOSYLTRANSFERASE WBBK-RELATED"/>
    <property type="match status" value="1"/>
</dbReference>
<keyword evidence="2" id="KW-0472">Membrane</keyword>
<protein>
    <submittedName>
        <fullName evidence="5">Glycosyltransferase involved in cell wall biosynthesis</fullName>
    </submittedName>
</protein>
<keyword evidence="2" id="KW-0812">Transmembrane</keyword>
<sequence length="374" mass="43315">MRILFDCTYLRNRHTGVDVTFLDLIQSILKKDSKNQYTVIVDHRYNVNHLHKILYGYNNYEIKRIWCFYPLHIFISAFFMPIYIWLKKFDVYHNPYFFGPLYKVSKVRIVITVHDLYHKTIRDKMNSLHSKLLDIFGDWAVKVADKIIVISTQTKNDALTHYNITEEKLVLIYQAINTDAPINIDLNCELNGVPINHVKYILNVGKILPSKGCDELIKAYSILKHDVQFSDFQLVFAGISDTTYLEEMKSLSAKLGLNENEVVFLGYVNDNTLNQLYQCASLYVLPSYFEGFGLTALEAMKFKCPVIVRNASSLPEVAGNAALLFNNVDELYHNMQLLLTDKSLVQQLVNEGTEQLKKYSTKRRALDTLNTYFN</sequence>
<reference evidence="6" key="1">
    <citation type="submission" date="2023-07" db="EMBL/GenBank/DDBJ databases">
        <title>Functional and genomic diversity of the sorghum phyllosphere microbiome.</title>
        <authorList>
            <person name="Shade A."/>
        </authorList>
    </citation>
    <scope>NUCLEOTIDE SEQUENCE [LARGE SCALE GENOMIC DNA]</scope>
    <source>
        <strain evidence="6">SORGH_AS_0422</strain>
    </source>
</reference>
<dbReference type="PANTHER" id="PTHR46401:SF2">
    <property type="entry name" value="GLYCOSYLTRANSFERASE WBBK-RELATED"/>
    <property type="match status" value="1"/>
</dbReference>
<evidence type="ECO:0000256" key="1">
    <source>
        <dbReference type="ARBA" id="ARBA00022679"/>
    </source>
</evidence>
<feature type="transmembrane region" description="Helical" evidence="2">
    <location>
        <begin position="66"/>
        <end position="86"/>
    </location>
</feature>